<dbReference type="InterPro" id="IPR000999">
    <property type="entry name" value="RNase_III_dom"/>
</dbReference>
<dbReference type="PANTHER" id="PTHR34276">
    <property type="entry name" value="MINI-RIBONUCLEASE 3"/>
    <property type="match status" value="1"/>
</dbReference>
<evidence type="ECO:0000256" key="1">
    <source>
        <dbReference type="ARBA" id="ARBA00022722"/>
    </source>
</evidence>
<organism evidence="5">
    <name type="scientific">bioreactor metagenome</name>
    <dbReference type="NCBI Taxonomy" id="1076179"/>
    <lineage>
        <taxon>unclassified sequences</taxon>
        <taxon>metagenomes</taxon>
        <taxon>ecological metagenomes</taxon>
    </lineage>
</organism>
<comment type="caution">
    <text evidence="5">The sequence shown here is derived from an EMBL/GenBank/DDBJ whole genome shotgun (WGS) entry which is preliminary data.</text>
</comment>
<dbReference type="SUPFAM" id="SSF69065">
    <property type="entry name" value="RNase III domain-like"/>
    <property type="match status" value="1"/>
</dbReference>
<evidence type="ECO:0000256" key="3">
    <source>
        <dbReference type="ARBA" id="ARBA00022801"/>
    </source>
</evidence>
<name>A0A644XYE7_9ZZZZ</name>
<dbReference type="GO" id="GO:0006396">
    <property type="term" value="P:RNA processing"/>
    <property type="evidence" value="ECO:0007669"/>
    <property type="project" value="InterPro"/>
</dbReference>
<accession>A0A644XYE7</accession>
<dbReference type="InterPro" id="IPR036389">
    <property type="entry name" value="RNase_III_sf"/>
</dbReference>
<dbReference type="EMBL" id="VSSQ01003554">
    <property type="protein sequence ID" value="MPM21260.1"/>
    <property type="molecule type" value="Genomic_DNA"/>
</dbReference>
<keyword evidence="3 5" id="KW-0378">Hydrolase</keyword>
<dbReference type="GO" id="GO:0004525">
    <property type="term" value="F:ribonuclease III activity"/>
    <property type="evidence" value="ECO:0007669"/>
    <property type="project" value="InterPro"/>
</dbReference>
<dbReference type="Gene3D" id="1.10.1520.10">
    <property type="entry name" value="Ribonuclease III domain"/>
    <property type="match status" value="1"/>
</dbReference>
<feature type="domain" description="RNase III" evidence="4">
    <location>
        <begin position="45"/>
        <end position="141"/>
    </location>
</feature>
<sequence length="161" mass="18377">MDKKEGLIEHDAVNNEYAGYVKVMKSDVMSRVKLTDIQMYNPAILAYIGDSVYELFVRTLLVSKGSVQVSKLHKKAIAFVKAKAQAEMADKLEEYLNEEEKDIIRRGRNAKTTSMPKNAELADYKHATGFEALLGYLYLNSRMDRLMELLHLITEINQESI</sequence>
<dbReference type="Pfam" id="PF00636">
    <property type="entry name" value="Ribonuclease_3"/>
    <property type="match status" value="1"/>
</dbReference>
<dbReference type="InterPro" id="IPR008226">
    <property type="entry name" value="Mini3_fam"/>
</dbReference>
<dbReference type="CDD" id="cd00593">
    <property type="entry name" value="RIBOc"/>
    <property type="match status" value="1"/>
</dbReference>
<evidence type="ECO:0000259" key="4">
    <source>
        <dbReference type="Pfam" id="PF00636"/>
    </source>
</evidence>
<reference evidence="5" key="1">
    <citation type="submission" date="2019-08" db="EMBL/GenBank/DDBJ databases">
        <authorList>
            <person name="Kucharzyk K."/>
            <person name="Murdoch R.W."/>
            <person name="Higgins S."/>
            <person name="Loffler F."/>
        </authorList>
    </citation>
    <scope>NUCLEOTIDE SEQUENCE</scope>
</reference>
<dbReference type="PANTHER" id="PTHR34276:SF1">
    <property type="entry name" value="MINI-RIBONUCLEASE 3"/>
    <property type="match status" value="1"/>
</dbReference>
<evidence type="ECO:0000256" key="2">
    <source>
        <dbReference type="ARBA" id="ARBA00022759"/>
    </source>
</evidence>
<evidence type="ECO:0000313" key="5">
    <source>
        <dbReference type="EMBL" id="MPM21260.1"/>
    </source>
</evidence>
<keyword evidence="2" id="KW-0255">Endonuclease</keyword>
<proteinExistence type="inferred from homology"/>
<dbReference type="AlphaFoldDB" id="A0A644XYE7"/>
<dbReference type="HAMAP" id="MF_01468">
    <property type="entry name" value="RNase_Mini_III"/>
    <property type="match status" value="1"/>
</dbReference>
<gene>
    <name evidence="5" type="primary">mrnC_7</name>
    <name evidence="5" type="ORF">SDC9_67704</name>
</gene>
<protein>
    <submittedName>
        <fullName evidence="5">Mini-ribonuclease 3</fullName>
        <ecNumber evidence="5">3.1.26.-</ecNumber>
    </submittedName>
</protein>
<keyword evidence="1" id="KW-0540">Nuclease</keyword>
<dbReference type="EC" id="3.1.26.-" evidence="5"/>